<reference evidence="1 2" key="1">
    <citation type="submission" date="2020-08" db="EMBL/GenBank/DDBJ databases">
        <title>Genomic Encyclopedia of Type Strains, Phase IV (KMG-IV): sequencing the most valuable type-strain genomes for metagenomic binning, comparative biology and taxonomic classification.</title>
        <authorList>
            <person name="Goeker M."/>
        </authorList>
    </citation>
    <scope>NUCLEOTIDE SEQUENCE [LARGE SCALE GENOMIC DNA]</scope>
    <source>
        <strain evidence="1 2">DSM 24163</strain>
    </source>
</reference>
<accession>A0A7W8G122</accession>
<organism evidence="1 2">
    <name type="scientific">Chiayiivirga flava</name>
    <dbReference type="NCBI Taxonomy" id="659595"/>
    <lineage>
        <taxon>Bacteria</taxon>
        <taxon>Pseudomonadati</taxon>
        <taxon>Pseudomonadota</taxon>
        <taxon>Gammaproteobacteria</taxon>
        <taxon>Lysobacterales</taxon>
        <taxon>Lysobacteraceae</taxon>
        <taxon>Chiayiivirga</taxon>
    </lineage>
</organism>
<gene>
    <name evidence="1" type="ORF">HNQ52_002509</name>
</gene>
<keyword evidence="2" id="KW-1185">Reference proteome</keyword>
<evidence type="ECO:0008006" key="3">
    <source>
        <dbReference type="Google" id="ProtNLM"/>
    </source>
</evidence>
<sequence length="77" mass="8319">MRTTLAIDDDVLAAARALAEQQGRSVGEIVSTLCRRALIPVPDGGGQTRNGVPLFPLRPDARPVTLELVRRLAEEMP</sequence>
<comment type="caution">
    <text evidence="1">The sequence shown here is derived from an EMBL/GenBank/DDBJ whole genome shotgun (WGS) entry which is preliminary data.</text>
</comment>
<protein>
    <recommendedName>
        <fullName evidence="3">CopG family transcriptional regulator</fullName>
    </recommendedName>
</protein>
<evidence type="ECO:0000313" key="2">
    <source>
        <dbReference type="Proteomes" id="UP000521199"/>
    </source>
</evidence>
<evidence type="ECO:0000313" key="1">
    <source>
        <dbReference type="EMBL" id="MBB5208959.1"/>
    </source>
</evidence>
<name>A0A7W8G122_9GAMM</name>
<dbReference type="AlphaFoldDB" id="A0A7W8G122"/>
<dbReference type="Proteomes" id="UP000521199">
    <property type="component" value="Unassembled WGS sequence"/>
</dbReference>
<proteinExistence type="predicted"/>
<dbReference type="RefSeq" id="WP_183961500.1">
    <property type="nucleotide sequence ID" value="NZ_JACHHP010000004.1"/>
</dbReference>
<dbReference type="EMBL" id="JACHHP010000004">
    <property type="protein sequence ID" value="MBB5208959.1"/>
    <property type="molecule type" value="Genomic_DNA"/>
</dbReference>